<sequence>MTSLLMQELWFKSLMNAENSKIKK</sequence>
<accession>A0A0E9UMX0</accession>
<reference evidence="1" key="1">
    <citation type="submission" date="2014-11" db="EMBL/GenBank/DDBJ databases">
        <authorList>
            <person name="Amaro Gonzalez C."/>
        </authorList>
    </citation>
    <scope>NUCLEOTIDE SEQUENCE</scope>
</reference>
<evidence type="ECO:0000313" key="1">
    <source>
        <dbReference type="EMBL" id="JAH66278.1"/>
    </source>
</evidence>
<dbReference type="AlphaFoldDB" id="A0A0E9UMX0"/>
<protein>
    <submittedName>
        <fullName evidence="1">Uncharacterized protein</fullName>
    </submittedName>
</protein>
<reference evidence="1" key="2">
    <citation type="journal article" date="2015" name="Fish Shellfish Immunol.">
        <title>Early steps in the European eel (Anguilla anguilla)-Vibrio vulnificus interaction in the gills: Role of the RtxA13 toxin.</title>
        <authorList>
            <person name="Callol A."/>
            <person name="Pajuelo D."/>
            <person name="Ebbesson L."/>
            <person name="Teles M."/>
            <person name="MacKenzie S."/>
            <person name="Amaro C."/>
        </authorList>
    </citation>
    <scope>NUCLEOTIDE SEQUENCE</scope>
</reference>
<dbReference type="EMBL" id="GBXM01042299">
    <property type="protein sequence ID" value="JAH66278.1"/>
    <property type="molecule type" value="Transcribed_RNA"/>
</dbReference>
<name>A0A0E9UMX0_ANGAN</name>
<organism evidence="1">
    <name type="scientific">Anguilla anguilla</name>
    <name type="common">European freshwater eel</name>
    <name type="synonym">Muraena anguilla</name>
    <dbReference type="NCBI Taxonomy" id="7936"/>
    <lineage>
        <taxon>Eukaryota</taxon>
        <taxon>Metazoa</taxon>
        <taxon>Chordata</taxon>
        <taxon>Craniata</taxon>
        <taxon>Vertebrata</taxon>
        <taxon>Euteleostomi</taxon>
        <taxon>Actinopterygii</taxon>
        <taxon>Neopterygii</taxon>
        <taxon>Teleostei</taxon>
        <taxon>Anguilliformes</taxon>
        <taxon>Anguillidae</taxon>
        <taxon>Anguilla</taxon>
    </lineage>
</organism>
<proteinExistence type="predicted"/>